<protein>
    <submittedName>
        <fullName evidence="3">GIY-YIG nuclease family protein</fullName>
    </submittedName>
</protein>
<dbReference type="EMBL" id="JABMCH010000062">
    <property type="protein sequence ID" value="NUU46981.1"/>
    <property type="molecule type" value="Genomic_DNA"/>
</dbReference>
<name>A0A7Y6B5M4_9SPHN</name>
<dbReference type="Proteomes" id="UP000536441">
    <property type="component" value="Unassembled WGS sequence"/>
</dbReference>
<dbReference type="InterPro" id="IPR035901">
    <property type="entry name" value="GIY-YIG_endonuc_sf"/>
</dbReference>
<gene>
    <name evidence="3" type="ORF">HP438_08350</name>
</gene>
<dbReference type="Pfam" id="PF01541">
    <property type="entry name" value="GIY-YIG"/>
    <property type="match status" value="1"/>
</dbReference>
<comment type="similarity">
    <text evidence="1">Belongs to the UPF0213 family.</text>
</comment>
<dbReference type="AlphaFoldDB" id="A0A7Y6B5M4"/>
<dbReference type="CDD" id="cd10448">
    <property type="entry name" value="GIY-YIG_unchar_3"/>
    <property type="match status" value="1"/>
</dbReference>
<feature type="domain" description="GIY-YIG" evidence="2">
    <location>
        <begin position="3"/>
        <end position="79"/>
    </location>
</feature>
<evidence type="ECO:0000313" key="4">
    <source>
        <dbReference type="Proteomes" id="UP000536441"/>
    </source>
</evidence>
<dbReference type="InterPro" id="IPR050190">
    <property type="entry name" value="UPF0213_domain"/>
</dbReference>
<dbReference type="PROSITE" id="PS50164">
    <property type="entry name" value="GIY_YIG"/>
    <property type="match status" value="1"/>
</dbReference>
<dbReference type="PANTHER" id="PTHR34477">
    <property type="entry name" value="UPF0213 PROTEIN YHBQ"/>
    <property type="match status" value="1"/>
</dbReference>
<accession>A0A7Y6B5M4</accession>
<evidence type="ECO:0000256" key="1">
    <source>
        <dbReference type="ARBA" id="ARBA00007435"/>
    </source>
</evidence>
<dbReference type="InterPro" id="IPR000305">
    <property type="entry name" value="GIY-YIG_endonuc"/>
</dbReference>
<evidence type="ECO:0000259" key="2">
    <source>
        <dbReference type="PROSITE" id="PS50164"/>
    </source>
</evidence>
<organism evidence="3 4">
    <name type="scientific">Sphingomonas zeae</name>
    <dbReference type="NCBI Taxonomy" id="1646122"/>
    <lineage>
        <taxon>Bacteria</taxon>
        <taxon>Pseudomonadati</taxon>
        <taxon>Pseudomonadota</taxon>
        <taxon>Alphaproteobacteria</taxon>
        <taxon>Sphingomonadales</taxon>
        <taxon>Sphingomonadaceae</taxon>
        <taxon>Sphingomonas</taxon>
    </lineage>
</organism>
<dbReference type="Gene3D" id="3.40.1440.10">
    <property type="entry name" value="GIY-YIG endonuclease"/>
    <property type="match status" value="1"/>
</dbReference>
<sequence length="98" mass="11840">MEAQAFVYIMGSRRNGTIYIGSTTNLPRRVWEHRNGVVAGFTRDNHCHLLVWYEVHDSWEAARQRELRMKNWKRLWKLREIEGLNPEWDDLYDRIALP</sequence>
<evidence type="ECO:0000313" key="3">
    <source>
        <dbReference type="EMBL" id="NUU46981.1"/>
    </source>
</evidence>
<dbReference type="PANTHER" id="PTHR34477:SF5">
    <property type="entry name" value="BSL5627 PROTEIN"/>
    <property type="match status" value="1"/>
</dbReference>
<dbReference type="SUPFAM" id="SSF82771">
    <property type="entry name" value="GIY-YIG endonuclease"/>
    <property type="match status" value="1"/>
</dbReference>
<keyword evidence="4" id="KW-1185">Reference proteome</keyword>
<reference evidence="3 4" key="1">
    <citation type="submission" date="2020-05" db="EMBL/GenBank/DDBJ databases">
        <title>Genome Sequencing of Type Strains.</title>
        <authorList>
            <person name="Lemaire J.F."/>
            <person name="Inderbitzin P."/>
            <person name="Gregorio O.A."/>
            <person name="Collins S.B."/>
            <person name="Wespe N."/>
            <person name="Knight-Connoni V."/>
        </authorList>
    </citation>
    <scope>NUCLEOTIDE SEQUENCE [LARGE SCALE GENOMIC DNA]</scope>
    <source>
        <strain evidence="3 4">DSM 100049</strain>
    </source>
</reference>
<comment type="caution">
    <text evidence="3">The sequence shown here is derived from an EMBL/GenBank/DDBJ whole genome shotgun (WGS) entry which is preliminary data.</text>
</comment>
<proteinExistence type="inferred from homology"/>